<evidence type="ECO:0000313" key="1">
    <source>
        <dbReference type="EMBL" id="OZC06506.1"/>
    </source>
</evidence>
<sequence length="86" mass="10368">MVRIEVKGIVNKYITYRRWKARPFKLFIMPDREPISIKIYIGKSKRKFVAPALSKNNLEQHATQFQTMFTKINDQDNRVTDFFDER</sequence>
<proteinExistence type="predicted"/>
<dbReference type="Proteomes" id="UP000242913">
    <property type="component" value="Unassembled WGS sequence"/>
</dbReference>
<dbReference type="AlphaFoldDB" id="A0A238BNS0"/>
<reference evidence="1 2" key="1">
    <citation type="submission" date="2015-12" db="EMBL/GenBank/DDBJ databases">
        <title>Draft genome of the nematode, Onchocerca flexuosa.</title>
        <authorList>
            <person name="Mitreva M."/>
        </authorList>
    </citation>
    <scope>NUCLEOTIDE SEQUENCE [LARGE SCALE GENOMIC DNA]</scope>
    <source>
        <strain evidence="1">Red Deer</strain>
    </source>
</reference>
<gene>
    <name evidence="1" type="ORF">X798_06508</name>
</gene>
<accession>A0A238BNS0</accession>
<keyword evidence="2" id="KW-1185">Reference proteome</keyword>
<dbReference type="EMBL" id="KZ270096">
    <property type="protein sequence ID" value="OZC06506.1"/>
    <property type="molecule type" value="Genomic_DNA"/>
</dbReference>
<organism evidence="1 2">
    <name type="scientific">Onchocerca flexuosa</name>
    <dbReference type="NCBI Taxonomy" id="387005"/>
    <lineage>
        <taxon>Eukaryota</taxon>
        <taxon>Metazoa</taxon>
        <taxon>Ecdysozoa</taxon>
        <taxon>Nematoda</taxon>
        <taxon>Chromadorea</taxon>
        <taxon>Rhabditida</taxon>
        <taxon>Spirurina</taxon>
        <taxon>Spiruromorpha</taxon>
        <taxon>Filarioidea</taxon>
        <taxon>Onchocercidae</taxon>
        <taxon>Onchocerca</taxon>
    </lineage>
</organism>
<name>A0A238BNS0_9BILA</name>
<protein>
    <submittedName>
        <fullName evidence="1">Uncharacterized protein</fullName>
    </submittedName>
</protein>
<evidence type="ECO:0000313" key="2">
    <source>
        <dbReference type="Proteomes" id="UP000242913"/>
    </source>
</evidence>